<dbReference type="Pfam" id="PF00076">
    <property type="entry name" value="RRM_1"/>
    <property type="match status" value="1"/>
</dbReference>
<evidence type="ECO:0000256" key="1">
    <source>
        <dbReference type="ARBA" id="ARBA00004642"/>
    </source>
</evidence>
<dbReference type="SUPFAM" id="SSF46785">
    <property type="entry name" value="Winged helix' DNA-binding domain"/>
    <property type="match status" value="1"/>
</dbReference>
<protein>
    <recommendedName>
        <fullName evidence="2">La-related protein 7</fullName>
    </recommendedName>
    <alternativeName>
        <fullName evidence="11">La ribonucleoprotein domain family member 7</fullName>
    </alternativeName>
</protein>
<dbReference type="InterPro" id="IPR035979">
    <property type="entry name" value="RBD_domain_sf"/>
</dbReference>
<evidence type="ECO:0000259" key="15">
    <source>
        <dbReference type="PROSITE" id="PS50961"/>
    </source>
</evidence>
<dbReference type="PRINTS" id="PR00302">
    <property type="entry name" value="LUPUSLA"/>
</dbReference>
<sequence>MVKSEEFRTCQDEEEKKEKNKKIRKRTKALLKNVKDQMEFYFSDSNLQKDRFIKHEMDKNTDTYVPIDMFLKFNKMKTMTEDLSIIIKAVDKSKKLELNEDKTQVKRIHPFIQRDVHEIDSRTVYVECLPRNVNHDWMKTVFSECGKINYVSLPIYKSTGDPKGFGFVEFDSVHSASKACELLNNPPMELGTRAGKFPKSNKQLEQLKKHGVDEQEGWCKF</sequence>
<evidence type="ECO:0000256" key="13">
    <source>
        <dbReference type="SAM" id="MobiDB-lite"/>
    </source>
</evidence>
<dbReference type="SMART" id="SM00715">
    <property type="entry name" value="LA"/>
    <property type="match status" value="1"/>
</dbReference>
<evidence type="ECO:0000256" key="11">
    <source>
        <dbReference type="ARBA" id="ARBA00029640"/>
    </source>
</evidence>
<keyword evidence="8" id="KW-0804">Transcription</keyword>
<proteinExistence type="predicted"/>
<dbReference type="GO" id="GO:0008380">
    <property type="term" value="P:RNA splicing"/>
    <property type="evidence" value="ECO:0007669"/>
    <property type="project" value="UniProtKB-KW"/>
</dbReference>
<dbReference type="PANTHER" id="PTHR22792:SF62">
    <property type="entry name" value="LA-RELATED PROTEIN 7"/>
    <property type="match status" value="1"/>
</dbReference>
<dbReference type="GO" id="GO:0030154">
    <property type="term" value="P:cell differentiation"/>
    <property type="evidence" value="ECO:0007669"/>
    <property type="project" value="UniProtKB-KW"/>
</dbReference>
<dbReference type="Gene3D" id="3.30.70.330">
    <property type="match status" value="1"/>
</dbReference>
<feature type="region of interest" description="Disordered" evidence="13">
    <location>
        <begin position="1"/>
        <end position="22"/>
    </location>
</feature>
<dbReference type="RefSeq" id="XP_009049703.1">
    <property type="nucleotide sequence ID" value="XM_009051455.1"/>
</dbReference>
<evidence type="ECO:0000256" key="7">
    <source>
        <dbReference type="ARBA" id="ARBA00023015"/>
    </source>
</evidence>
<evidence type="ECO:0000256" key="10">
    <source>
        <dbReference type="ARBA" id="ARBA00023242"/>
    </source>
</evidence>
<dbReference type="EMBL" id="KB201004">
    <property type="protein sequence ID" value="ESO99610.1"/>
    <property type="molecule type" value="Genomic_DNA"/>
</dbReference>
<dbReference type="InterPro" id="IPR036388">
    <property type="entry name" value="WH-like_DNA-bd_sf"/>
</dbReference>
<dbReference type="InterPro" id="IPR036390">
    <property type="entry name" value="WH_DNA-bd_sf"/>
</dbReference>
<dbReference type="CDD" id="cd07323">
    <property type="entry name" value="LAM"/>
    <property type="match status" value="1"/>
</dbReference>
<dbReference type="SUPFAM" id="SSF54928">
    <property type="entry name" value="RNA-binding domain, RBD"/>
    <property type="match status" value="1"/>
</dbReference>
<comment type="subcellular location">
    <subcellularLocation>
        <location evidence="1">Nucleus</location>
        <location evidence="1">Nucleoplasm</location>
    </subcellularLocation>
</comment>
<dbReference type="InterPro" id="IPR000504">
    <property type="entry name" value="RRM_dom"/>
</dbReference>
<keyword evidence="17" id="KW-1185">Reference proteome</keyword>
<keyword evidence="7" id="KW-0805">Transcription regulation</keyword>
<organism evidence="16 17">
    <name type="scientific">Lottia gigantea</name>
    <name type="common">Giant owl limpet</name>
    <dbReference type="NCBI Taxonomy" id="225164"/>
    <lineage>
        <taxon>Eukaryota</taxon>
        <taxon>Metazoa</taxon>
        <taxon>Spiralia</taxon>
        <taxon>Lophotrochozoa</taxon>
        <taxon>Mollusca</taxon>
        <taxon>Gastropoda</taxon>
        <taxon>Patellogastropoda</taxon>
        <taxon>Lottioidea</taxon>
        <taxon>Lottiidae</taxon>
        <taxon>Lottia</taxon>
    </lineage>
</organism>
<evidence type="ECO:0000313" key="16">
    <source>
        <dbReference type="EMBL" id="ESO99610.1"/>
    </source>
</evidence>
<keyword evidence="10" id="KW-0539">Nucleus</keyword>
<feature type="domain" description="RRM" evidence="14">
    <location>
        <begin position="122"/>
        <end position="202"/>
    </location>
</feature>
<evidence type="ECO:0000256" key="8">
    <source>
        <dbReference type="ARBA" id="ARBA00023163"/>
    </source>
</evidence>
<dbReference type="HOGENOM" id="CLU_081151_0_0_1"/>
<dbReference type="CTD" id="20234495"/>
<dbReference type="PROSITE" id="PS50102">
    <property type="entry name" value="RRM"/>
    <property type="match status" value="1"/>
</dbReference>
<evidence type="ECO:0000256" key="4">
    <source>
        <dbReference type="ARBA" id="ARBA00022782"/>
    </source>
</evidence>
<feature type="domain" description="HTH La-type RNA-binding" evidence="15">
    <location>
        <begin position="24"/>
        <end position="115"/>
    </location>
</feature>
<dbReference type="InterPro" id="IPR045180">
    <property type="entry name" value="La_dom_prot"/>
</dbReference>
<keyword evidence="3" id="KW-0507">mRNA processing</keyword>
<dbReference type="PROSITE" id="PS50961">
    <property type="entry name" value="HTH_LA"/>
    <property type="match status" value="1"/>
</dbReference>
<dbReference type="AlphaFoldDB" id="V4AX26"/>
<evidence type="ECO:0000256" key="9">
    <source>
        <dbReference type="ARBA" id="ARBA00023187"/>
    </source>
</evidence>
<reference evidence="16 17" key="1">
    <citation type="journal article" date="2013" name="Nature">
        <title>Insights into bilaterian evolution from three spiralian genomes.</title>
        <authorList>
            <person name="Simakov O."/>
            <person name="Marletaz F."/>
            <person name="Cho S.J."/>
            <person name="Edsinger-Gonzales E."/>
            <person name="Havlak P."/>
            <person name="Hellsten U."/>
            <person name="Kuo D.H."/>
            <person name="Larsson T."/>
            <person name="Lv J."/>
            <person name="Arendt D."/>
            <person name="Savage R."/>
            <person name="Osoegawa K."/>
            <person name="de Jong P."/>
            <person name="Grimwood J."/>
            <person name="Chapman J.A."/>
            <person name="Shapiro H."/>
            <person name="Aerts A."/>
            <person name="Otillar R.P."/>
            <person name="Terry A.Y."/>
            <person name="Boore J.L."/>
            <person name="Grigoriev I.V."/>
            <person name="Lindberg D.R."/>
            <person name="Seaver E.C."/>
            <person name="Weisblat D.A."/>
            <person name="Putnam N.H."/>
            <person name="Rokhsar D.S."/>
        </authorList>
    </citation>
    <scope>NUCLEOTIDE SEQUENCE [LARGE SCALE GENOMIC DNA]</scope>
</reference>
<dbReference type="GeneID" id="20234495"/>
<dbReference type="GO" id="GO:1990904">
    <property type="term" value="C:ribonucleoprotein complex"/>
    <property type="evidence" value="ECO:0007669"/>
    <property type="project" value="InterPro"/>
</dbReference>
<dbReference type="GO" id="GO:0003723">
    <property type="term" value="F:RNA binding"/>
    <property type="evidence" value="ECO:0007669"/>
    <property type="project" value="UniProtKB-UniRule"/>
</dbReference>
<evidence type="ECO:0000256" key="2">
    <source>
        <dbReference type="ARBA" id="ARBA00015867"/>
    </source>
</evidence>
<keyword evidence="6 12" id="KW-0694">RNA-binding</keyword>
<keyword evidence="9" id="KW-0508">mRNA splicing</keyword>
<evidence type="ECO:0000256" key="3">
    <source>
        <dbReference type="ARBA" id="ARBA00022664"/>
    </source>
</evidence>
<evidence type="ECO:0000256" key="6">
    <source>
        <dbReference type="ARBA" id="ARBA00022884"/>
    </source>
</evidence>
<dbReference type="Pfam" id="PF05383">
    <property type="entry name" value="La"/>
    <property type="match status" value="1"/>
</dbReference>
<accession>V4AX26</accession>
<feature type="compositionally biased region" description="Basic and acidic residues" evidence="13">
    <location>
        <begin position="1"/>
        <end position="18"/>
    </location>
</feature>
<evidence type="ECO:0000259" key="14">
    <source>
        <dbReference type="PROSITE" id="PS50102"/>
    </source>
</evidence>
<gene>
    <name evidence="16" type="ORF">LOTGIDRAFT_141846</name>
</gene>
<keyword evidence="4" id="KW-0221">Differentiation</keyword>
<dbReference type="GO" id="GO:0006397">
    <property type="term" value="P:mRNA processing"/>
    <property type="evidence" value="ECO:0007669"/>
    <property type="project" value="UniProtKB-KW"/>
</dbReference>
<dbReference type="KEGG" id="lgi:LOTGIDRAFT_141846"/>
<dbReference type="STRING" id="225164.V4AX26"/>
<dbReference type="InterPro" id="IPR034887">
    <property type="entry name" value="LARP7_RRM1"/>
</dbReference>
<dbReference type="Proteomes" id="UP000030746">
    <property type="component" value="Unassembled WGS sequence"/>
</dbReference>
<dbReference type="GO" id="GO:0007283">
    <property type="term" value="P:spermatogenesis"/>
    <property type="evidence" value="ECO:0007669"/>
    <property type="project" value="UniProtKB-KW"/>
</dbReference>
<dbReference type="InterPro" id="IPR002344">
    <property type="entry name" value="Lupus_La"/>
</dbReference>
<dbReference type="InterPro" id="IPR006630">
    <property type="entry name" value="La_HTH"/>
</dbReference>
<dbReference type="GO" id="GO:0005654">
    <property type="term" value="C:nucleoplasm"/>
    <property type="evidence" value="ECO:0007669"/>
    <property type="project" value="UniProtKB-SubCell"/>
</dbReference>
<evidence type="ECO:0000256" key="5">
    <source>
        <dbReference type="ARBA" id="ARBA00022871"/>
    </source>
</evidence>
<name>V4AX26_LOTGI</name>
<evidence type="ECO:0000256" key="12">
    <source>
        <dbReference type="PROSITE-ProRule" id="PRU00332"/>
    </source>
</evidence>
<dbReference type="OrthoDB" id="439993at2759"/>
<dbReference type="PANTHER" id="PTHR22792">
    <property type="entry name" value="LUPUS LA PROTEIN-RELATED"/>
    <property type="match status" value="1"/>
</dbReference>
<dbReference type="InterPro" id="IPR012677">
    <property type="entry name" value="Nucleotide-bd_a/b_plait_sf"/>
</dbReference>
<dbReference type="OMA" id="FMDERTI"/>
<dbReference type="SMART" id="SM00360">
    <property type="entry name" value="RRM"/>
    <property type="match status" value="1"/>
</dbReference>
<dbReference type="Gene3D" id="1.10.10.10">
    <property type="entry name" value="Winged helix-like DNA-binding domain superfamily/Winged helix DNA-binding domain"/>
    <property type="match status" value="1"/>
</dbReference>
<dbReference type="CDD" id="cd12290">
    <property type="entry name" value="RRM1_LARP7"/>
    <property type="match status" value="1"/>
</dbReference>
<evidence type="ECO:0000313" key="17">
    <source>
        <dbReference type="Proteomes" id="UP000030746"/>
    </source>
</evidence>
<keyword evidence="5" id="KW-0744">Spermatogenesis</keyword>